<dbReference type="Proteomes" id="UP000663854">
    <property type="component" value="Unassembled WGS sequence"/>
</dbReference>
<feature type="compositionally biased region" description="Basic and acidic residues" evidence="1">
    <location>
        <begin position="1"/>
        <end position="16"/>
    </location>
</feature>
<comment type="caution">
    <text evidence="2">The sequence shown here is derived from an EMBL/GenBank/DDBJ whole genome shotgun (WGS) entry which is preliminary data.</text>
</comment>
<protein>
    <submittedName>
        <fullName evidence="2">Uncharacterized protein</fullName>
    </submittedName>
</protein>
<evidence type="ECO:0000313" key="2">
    <source>
        <dbReference type="EMBL" id="CAF1444403.1"/>
    </source>
</evidence>
<reference evidence="2" key="1">
    <citation type="submission" date="2021-02" db="EMBL/GenBank/DDBJ databases">
        <authorList>
            <person name="Nowell W R."/>
        </authorList>
    </citation>
    <scope>NUCLEOTIDE SEQUENCE</scope>
</reference>
<accession>A0A815P561</accession>
<organism evidence="2 4">
    <name type="scientific">Rotaria sordida</name>
    <dbReference type="NCBI Taxonomy" id="392033"/>
    <lineage>
        <taxon>Eukaryota</taxon>
        <taxon>Metazoa</taxon>
        <taxon>Spiralia</taxon>
        <taxon>Gnathifera</taxon>
        <taxon>Rotifera</taxon>
        <taxon>Eurotatoria</taxon>
        <taxon>Bdelloidea</taxon>
        <taxon>Philodinida</taxon>
        <taxon>Philodinidae</taxon>
        <taxon>Rotaria</taxon>
    </lineage>
</organism>
<proteinExistence type="predicted"/>
<evidence type="ECO:0000256" key="1">
    <source>
        <dbReference type="SAM" id="MobiDB-lite"/>
    </source>
</evidence>
<feature type="non-terminal residue" evidence="2">
    <location>
        <position position="1"/>
    </location>
</feature>
<dbReference type="AlphaFoldDB" id="A0A815P561"/>
<feature type="compositionally biased region" description="Polar residues" evidence="1">
    <location>
        <begin position="25"/>
        <end position="50"/>
    </location>
</feature>
<evidence type="ECO:0000313" key="3">
    <source>
        <dbReference type="EMBL" id="CAF1636801.1"/>
    </source>
</evidence>
<gene>
    <name evidence="3" type="ORF">JXQ802_LOCUS52609</name>
    <name evidence="2" type="ORF">PYM288_LOCUS36275</name>
</gene>
<evidence type="ECO:0000313" key="4">
    <source>
        <dbReference type="Proteomes" id="UP000663854"/>
    </source>
</evidence>
<sequence length="58" mass="5887">MSDNSHHYDVIARDPISETGGASALSHTTGAASASTVDVVSPSIGPTSTSRPEDDPCM</sequence>
<keyword evidence="5" id="KW-1185">Reference proteome</keyword>
<dbReference type="EMBL" id="CAJNOH010006900">
    <property type="protein sequence ID" value="CAF1444403.1"/>
    <property type="molecule type" value="Genomic_DNA"/>
</dbReference>
<dbReference type="EMBL" id="CAJNOL010008509">
    <property type="protein sequence ID" value="CAF1636801.1"/>
    <property type="molecule type" value="Genomic_DNA"/>
</dbReference>
<dbReference type="Proteomes" id="UP000663870">
    <property type="component" value="Unassembled WGS sequence"/>
</dbReference>
<feature type="region of interest" description="Disordered" evidence="1">
    <location>
        <begin position="1"/>
        <end position="58"/>
    </location>
</feature>
<evidence type="ECO:0000313" key="5">
    <source>
        <dbReference type="Proteomes" id="UP000663870"/>
    </source>
</evidence>
<name>A0A815P561_9BILA</name>